<organism evidence="5 6">
    <name type="scientific">Segatella salivae DSM 15606</name>
    <dbReference type="NCBI Taxonomy" id="888832"/>
    <lineage>
        <taxon>Bacteria</taxon>
        <taxon>Pseudomonadati</taxon>
        <taxon>Bacteroidota</taxon>
        <taxon>Bacteroidia</taxon>
        <taxon>Bacteroidales</taxon>
        <taxon>Prevotellaceae</taxon>
        <taxon>Segatella</taxon>
    </lineage>
</organism>
<sequence>MCYLCNGNQNIFTFIQMIQTVVKRDGRIVGFNEQKIMAAIRKAMMHTEKGEDDALVQKITDHISIHGKSQMTVEKIQDSVEMELMKSARKDVAQRYIAYRNQRSIARKAKTRDVFMEIVNIKNNDVTRENANMNADTPAGMMMKFASETTKPFVDDYLLADEVRDAVTHNYIHIHDKDYYPTKSLTCVQHPLDHILEHGFVAGHGSSRPAKRIETAAVLACISLETCQNEMHGGQAIPAFDFYLAPYVRSSYIEEVKNLEKLTGRDLSSLYDIAFDDFLLKELDGLEGDARLSQHAMNKTVNRVHQAMEAFIHNMNTIHSRGGNQVVFSSINYGTDTSAEGRCIMRELLKSTYEGVGNGETAIFPIQIWKKKRGVNYLPEDRNYDLYQLACKVTARRFFPNFLNLDATFNQNSNWKADDPKRYLWEIATMGCRTRVFENRFGAKTSVARGNLSFTTINIVKLAIECMQIGDKEERINAFFAKLDRMLEITAKQLDDRFQFQKTAFAKQFPLLMTKLWIDCDKLQPSDTIESVINQGTLGIGFIGLAECLKALVGKHHGESDEAQALGLKIVTYMRDRVNEFSERYQHNYSVLATPAEGLSGRFTKFDRKRYGAIEGITDRDYYTNSNHVPVYYKCSALHKAEIEAPYHDLTRGGHIFYVEIDGDATHNPEVISNVVDMMDKLNIGYGSVNHNRNRCMDCGYENADAKLDVCPKCGSQHIDKLQRITGYLVGTTDRWNQGKLAELNDRVTHVDGKCE</sequence>
<keyword evidence="1 3" id="KW-0547">Nucleotide-binding</keyword>
<dbReference type="Proteomes" id="UP000003874">
    <property type="component" value="Unassembled WGS sequence"/>
</dbReference>
<dbReference type="EMBL" id="AEQO01000196">
    <property type="protein sequence ID" value="EFV03251.1"/>
    <property type="molecule type" value="Genomic_DNA"/>
</dbReference>
<keyword evidence="5" id="KW-0560">Oxidoreductase</keyword>
<proteinExistence type="predicted"/>
<reference evidence="5 6" key="1">
    <citation type="submission" date="2010-12" db="EMBL/GenBank/DDBJ databases">
        <authorList>
            <person name="Muzny D."/>
            <person name="Qin X."/>
            <person name="Deng J."/>
            <person name="Jiang H."/>
            <person name="Liu Y."/>
            <person name="Qu J."/>
            <person name="Song X.-Z."/>
            <person name="Zhang L."/>
            <person name="Thornton R."/>
            <person name="Coyle M."/>
            <person name="Francisco L."/>
            <person name="Jackson L."/>
            <person name="Javaid M."/>
            <person name="Korchina V."/>
            <person name="Kovar C."/>
            <person name="Mata R."/>
            <person name="Mathew T."/>
            <person name="Ngo R."/>
            <person name="Nguyen L."/>
            <person name="Nguyen N."/>
            <person name="Okwuonu G."/>
            <person name="Ongeri F."/>
            <person name="Pham C."/>
            <person name="Simmons D."/>
            <person name="Wilczek-Boney K."/>
            <person name="Hale W."/>
            <person name="Jakkamsetti A."/>
            <person name="Pham P."/>
            <person name="Ruth R."/>
            <person name="San Lucas F."/>
            <person name="Warren J."/>
            <person name="Zhang J."/>
            <person name="Zhao Z."/>
            <person name="Zhou C."/>
            <person name="Zhu D."/>
            <person name="Lee S."/>
            <person name="Bess C."/>
            <person name="Blankenburg K."/>
            <person name="Forbes L."/>
            <person name="Fu Q."/>
            <person name="Gubbala S."/>
            <person name="Hirani K."/>
            <person name="Jayaseelan J.C."/>
            <person name="Lara F."/>
            <person name="Munidasa M."/>
            <person name="Palculict T."/>
            <person name="Patil S."/>
            <person name="Pu L.-L."/>
            <person name="Saada N."/>
            <person name="Tang L."/>
            <person name="Weissenberger G."/>
            <person name="Zhu Y."/>
            <person name="Hemphill L."/>
            <person name="Shang Y."/>
            <person name="Youmans B."/>
            <person name="Ayvaz T."/>
            <person name="Ross M."/>
            <person name="Santibanez J."/>
            <person name="Aqrawi P."/>
            <person name="Gross S."/>
            <person name="Joshi V."/>
            <person name="Fowler G."/>
            <person name="Nazareth L."/>
            <person name="Reid J."/>
            <person name="Worley K."/>
            <person name="Petrosino J."/>
            <person name="Highlander S."/>
            <person name="Gibbs R."/>
        </authorList>
    </citation>
    <scope>NUCLEOTIDE SEQUENCE [LARGE SCALE GENOMIC DNA]</scope>
    <source>
        <strain evidence="5 6">DSM 15606</strain>
    </source>
</reference>
<dbReference type="AlphaFoldDB" id="E6MSY6"/>
<comment type="caution">
    <text evidence="5">The sequence shown here is derived from an EMBL/GenBank/DDBJ whole genome shotgun (WGS) entry which is preliminary data.</text>
</comment>
<dbReference type="PANTHER" id="PTHR21075:SF0">
    <property type="entry name" value="ANAEROBIC RIBONUCLEOSIDE-TRIPHOSPHATE REDUCTASE"/>
    <property type="match status" value="1"/>
</dbReference>
<dbReference type="SUPFAM" id="SSF51998">
    <property type="entry name" value="PFL-like glycyl radical enzymes"/>
    <property type="match status" value="1"/>
</dbReference>
<dbReference type="GO" id="GO:0031250">
    <property type="term" value="C:anaerobic ribonucleoside-triphosphate reductase complex"/>
    <property type="evidence" value="ECO:0007669"/>
    <property type="project" value="TreeGrafter"/>
</dbReference>
<dbReference type="eggNOG" id="COG1327">
    <property type="taxonomic scope" value="Bacteria"/>
</dbReference>
<protein>
    <submittedName>
        <fullName evidence="5">Anaerobic ribonucleoside-triphosphate reductase</fullName>
        <ecNumber evidence="5">1.17.4.2</ecNumber>
    </submittedName>
</protein>
<dbReference type="GO" id="GO:0005524">
    <property type="term" value="F:ATP binding"/>
    <property type="evidence" value="ECO:0007669"/>
    <property type="project" value="UniProtKB-UniRule"/>
</dbReference>
<evidence type="ECO:0000256" key="1">
    <source>
        <dbReference type="ARBA" id="ARBA00022741"/>
    </source>
</evidence>
<dbReference type="Pfam" id="PF13597">
    <property type="entry name" value="NRDD"/>
    <property type="match status" value="1"/>
</dbReference>
<evidence type="ECO:0000256" key="3">
    <source>
        <dbReference type="PROSITE-ProRule" id="PRU00492"/>
    </source>
</evidence>
<dbReference type="eggNOG" id="COG1328">
    <property type="taxonomic scope" value="Bacteria"/>
</dbReference>
<dbReference type="InterPro" id="IPR012833">
    <property type="entry name" value="NrdD"/>
</dbReference>
<dbReference type="GO" id="GO:0006260">
    <property type="term" value="P:DNA replication"/>
    <property type="evidence" value="ECO:0007669"/>
    <property type="project" value="InterPro"/>
</dbReference>
<dbReference type="EC" id="1.17.4.2" evidence="5"/>
<dbReference type="Gene3D" id="3.20.70.20">
    <property type="match status" value="1"/>
</dbReference>
<dbReference type="HOGENOM" id="CLU_002707_2_1_10"/>
<evidence type="ECO:0000256" key="2">
    <source>
        <dbReference type="ARBA" id="ARBA00022840"/>
    </source>
</evidence>
<dbReference type="PANTHER" id="PTHR21075">
    <property type="entry name" value="ANAEROBIC RIBONUCLEOSIDE-TRIPHOSPHATE REDUCTASE"/>
    <property type="match status" value="1"/>
</dbReference>
<dbReference type="Pfam" id="PF03477">
    <property type="entry name" value="ATP-cone"/>
    <property type="match status" value="1"/>
</dbReference>
<evidence type="ECO:0000259" key="4">
    <source>
        <dbReference type="PROSITE" id="PS51161"/>
    </source>
</evidence>
<gene>
    <name evidence="5" type="primary">nrdD</name>
    <name evidence="5" type="ORF">HMPREF9420_2604</name>
</gene>
<dbReference type="STRING" id="888832.HMPREF9420_2604"/>
<dbReference type="GO" id="GO:0004748">
    <property type="term" value="F:ribonucleoside-diphosphate reductase activity, thioredoxin disulfide as acceptor"/>
    <property type="evidence" value="ECO:0007669"/>
    <property type="project" value="TreeGrafter"/>
</dbReference>
<accession>E6MSY6</accession>
<evidence type="ECO:0000313" key="6">
    <source>
        <dbReference type="Proteomes" id="UP000003874"/>
    </source>
</evidence>
<name>E6MSY6_9BACT</name>
<dbReference type="GO" id="GO:0009265">
    <property type="term" value="P:2'-deoxyribonucleotide biosynthetic process"/>
    <property type="evidence" value="ECO:0007669"/>
    <property type="project" value="TreeGrafter"/>
</dbReference>
<dbReference type="PROSITE" id="PS51161">
    <property type="entry name" value="ATP_CONE"/>
    <property type="match status" value="1"/>
</dbReference>
<dbReference type="NCBIfam" id="TIGR02487">
    <property type="entry name" value="NrdD"/>
    <property type="match status" value="1"/>
</dbReference>
<evidence type="ECO:0000313" key="5">
    <source>
        <dbReference type="EMBL" id="EFV03251.1"/>
    </source>
</evidence>
<dbReference type="NCBIfam" id="NF005497">
    <property type="entry name" value="PRK07111.1"/>
    <property type="match status" value="1"/>
</dbReference>
<keyword evidence="2 3" id="KW-0067">ATP-binding</keyword>
<dbReference type="InterPro" id="IPR005144">
    <property type="entry name" value="ATP-cone_dom"/>
</dbReference>
<dbReference type="GO" id="GO:0008998">
    <property type="term" value="F:ribonucleoside-triphosphate reductase (thioredoxin) activity"/>
    <property type="evidence" value="ECO:0007669"/>
    <property type="project" value="UniProtKB-EC"/>
</dbReference>
<feature type="domain" description="ATP-cone" evidence="4">
    <location>
        <begin position="19"/>
        <end position="107"/>
    </location>
</feature>
<keyword evidence="6" id="KW-1185">Reference proteome</keyword>